<name>A0A7V4G8W5_9BACT</name>
<sequence>MFRLETHSFPSSAWRPRGFPTGLLLARGLVGVGEASFGTLAMASPLGRSGLGLVAAWPLALAVIMSSVPPSTFPA</sequence>
<accession>A0A7V4G8W5</accession>
<gene>
    <name evidence="1" type="ORF">ENT08_07430</name>
</gene>
<organism evidence="1">
    <name type="scientific">Desulfobacca acetoxidans</name>
    <dbReference type="NCBI Taxonomy" id="60893"/>
    <lineage>
        <taxon>Bacteria</taxon>
        <taxon>Pseudomonadati</taxon>
        <taxon>Thermodesulfobacteriota</taxon>
        <taxon>Desulfobaccia</taxon>
        <taxon>Desulfobaccales</taxon>
        <taxon>Desulfobaccaceae</taxon>
        <taxon>Desulfobacca</taxon>
    </lineage>
</organism>
<reference evidence="1" key="1">
    <citation type="journal article" date="2020" name="mSystems">
        <title>Genome- and Community-Level Interaction Insights into Carbon Utilization and Element Cycling Functions of Hydrothermarchaeota in Hydrothermal Sediment.</title>
        <authorList>
            <person name="Zhou Z."/>
            <person name="Liu Y."/>
            <person name="Xu W."/>
            <person name="Pan J."/>
            <person name="Luo Z.H."/>
            <person name="Li M."/>
        </authorList>
    </citation>
    <scope>NUCLEOTIDE SEQUENCE [LARGE SCALE GENOMIC DNA]</scope>
    <source>
        <strain evidence="1">SpSt-548</strain>
    </source>
</reference>
<proteinExistence type="predicted"/>
<evidence type="ECO:0000313" key="1">
    <source>
        <dbReference type="EMBL" id="HGS05554.1"/>
    </source>
</evidence>
<protein>
    <submittedName>
        <fullName evidence="1">Uncharacterized protein</fullName>
    </submittedName>
</protein>
<dbReference type="AlphaFoldDB" id="A0A7V4G8W5"/>
<dbReference type="EMBL" id="DSXI01000436">
    <property type="protein sequence ID" value="HGS05554.1"/>
    <property type="molecule type" value="Genomic_DNA"/>
</dbReference>
<comment type="caution">
    <text evidence="1">The sequence shown here is derived from an EMBL/GenBank/DDBJ whole genome shotgun (WGS) entry which is preliminary data.</text>
</comment>